<sequence>MRIGPALCRFLLLAFAVLPLSASAPPEQPPLSSPTTKADLLQSLASLKSGVPAAVVSGDVAHLVKLVSVYSELKQYNHASFILSATHKLLKSQPSLDPENVHMKMLAEMGEMLNSERLLAGTIYLNFKHPTDPASKTDQSPVPLAVPYYLCLETMNPMFLQEADSCKYILPMAIVAMVDNTSDYDFLNNVVSAICSDNLGFGESTKAAFESCQTCVTQAMANEIYSINTENDASGSNAWKRGDFPLDWGFKKTMDDLDRVSVNAPGLQLEGNLWHQNGWSKVDGKEVGFDGVPTVRNDELPTSVGDKQNNSSGTNGFSDALVRANKRRALLTLISVSLENGVGKYLEVGFNAGHSAGMVLEMFPGVNVTSFDLCGHEYTPRAFEQLKKMFSDRVELICGNSLETITKFAKDSIKEGRFDVQQGYDVVFVDAGHLYRMAWLDILNAAPYAKPGSIVIVDDCSTDLYNRADGKLLAEVDSYKFHVGLAFRHAVAMGIVEPLSGDVNGDVSLCVGRYRMHQVDKYRNGFPLTAS</sequence>
<evidence type="ECO:0000313" key="3">
    <source>
        <dbReference type="EMBL" id="GMI04364.1"/>
    </source>
</evidence>
<dbReference type="Gene3D" id="3.40.50.150">
    <property type="entry name" value="Vaccinia Virus protein VP39"/>
    <property type="match status" value="1"/>
</dbReference>
<dbReference type="OrthoDB" id="200734at2759"/>
<dbReference type="AlphaFoldDB" id="A0A9W7CGR5"/>
<dbReference type="InterPro" id="IPR029063">
    <property type="entry name" value="SAM-dependent_MTases_sf"/>
</dbReference>
<evidence type="ECO:0000313" key="4">
    <source>
        <dbReference type="Proteomes" id="UP001165082"/>
    </source>
</evidence>
<dbReference type="Proteomes" id="UP001165082">
    <property type="component" value="Unassembled WGS sequence"/>
</dbReference>
<reference evidence="3" key="1">
    <citation type="submission" date="2022-07" db="EMBL/GenBank/DDBJ databases">
        <title>Genome analysis of Parmales, a sister group of diatoms, reveals the evolutionary specialization of diatoms from phago-mixotrophs to photoautotrophs.</title>
        <authorList>
            <person name="Ban H."/>
            <person name="Sato S."/>
            <person name="Yoshikawa S."/>
            <person name="Kazumasa Y."/>
            <person name="Nakamura Y."/>
            <person name="Ichinomiya M."/>
            <person name="Saitoh K."/>
            <person name="Sato N."/>
            <person name="Blanc-Mathieu R."/>
            <person name="Endo H."/>
            <person name="Kuwata A."/>
            <person name="Ogata H."/>
        </authorList>
    </citation>
    <scope>NUCLEOTIDE SEQUENCE</scope>
</reference>
<feature type="compositionally biased region" description="Polar residues" evidence="1">
    <location>
        <begin position="305"/>
        <end position="316"/>
    </location>
</feature>
<feature type="chain" id="PRO_5040934831" evidence="2">
    <location>
        <begin position="24"/>
        <end position="531"/>
    </location>
</feature>
<dbReference type="Pfam" id="PF13578">
    <property type="entry name" value="Methyltransf_24"/>
    <property type="match status" value="1"/>
</dbReference>
<gene>
    <name evidence="3" type="ORF">TrRE_jg13255</name>
</gene>
<feature type="region of interest" description="Disordered" evidence="1">
    <location>
        <begin position="293"/>
        <end position="316"/>
    </location>
</feature>
<proteinExistence type="predicted"/>
<dbReference type="EMBL" id="BRXZ01000073">
    <property type="protein sequence ID" value="GMI04364.1"/>
    <property type="molecule type" value="Genomic_DNA"/>
</dbReference>
<accession>A0A9W7CGR5</accession>
<organism evidence="3 4">
    <name type="scientific">Triparma retinervis</name>
    <dbReference type="NCBI Taxonomy" id="2557542"/>
    <lineage>
        <taxon>Eukaryota</taxon>
        <taxon>Sar</taxon>
        <taxon>Stramenopiles</taxon>
        <taxon>Ochrophyta</taxon>
        <taxon>Bolidophyceae</taxon>
        <taxon>Parmales</taxon>
        <taxon>Triparmaceae</taxon>
        <taxon>Triparma</taxon>
    </lineage>
</organism>
<evidence type="ECO:0000256" key="1">
    <source>
        <dbReference type="SAM" id="MobiDB-lite"/>
    </source>
</evidence>
<keyword evidence="2" id="KW-0732">Signal</keyword>
<feature type="signal peptide" evidence="2">
    <location>
        <begin position="1"/>
        <end position="23"/>
    </location>
</feature>
<protein>
    <submittedName>
        <fullName evidence="3">Uncharacterized protein</fullName>
    </submittedName>
</protein>
<comment type="caution">
    <text evidence="3">The sequence shown here is derived from an EMBL/GenBank/DDBJ whole genome shotgun (WGS) entry which is preliminary data.</text>
</comment>
<dbReference type="SUPFAM" id="SSF53335">
    <property type="entry name" value="S-adenosyl-L-methionine-dependent methyltransferases"/>
    <property type="match status" value="1"/>
</dbReference>
<keyword evidence="4" id="KW-1185">Reference proteome</keyword>
<evidence type="ECO:0000256" key="2">
    <source>
        <dbReference type="SAM" id="SignalP"/>
    </source>
</evidence>
<name>A0A9W7CGR5_9STRA</name>